<feature type="region of interest" description="Disordered" evidence="2">
    <location>
        <begin position="511"/>
        <end position="554"/>
    </location>
</feature>
<feature type="domain" description="GRIP" evidence="3">
    <location>
        <begin position="736"/>
        <end position="787"/>
    </location>
</feature>
<dbReference type="Pfam" id="PF10375">
    <property type="entry name" value="GRAB"/>
    <property type="match status" value="1"/>
</dbReference>
<dbReference type="InterPro" id="IPR008532">
    <property type="entry name" value="NFACT_RNA-bd"/>
</dbReference>
<feature type="region of interest" description="Disordered" evidence="2">
    <location>
        <begin position="160"/>
        <end position="195"/>
    </location>
</feature>
<protein>
    <recommendedName>
        <fullName evidence="3">GRIP domain-containing protein</fullName>
    </recommendedName>
</protein>
<feature type="compositionally biased region" description="Basic residues" evidence="2">
    <location>
        <begin position="325"/>
        <end position="335"/>
    </location>
</feature>
<dbReference type="EMBL" id="BRPE01000001">
    <property type="protein sequence ID" value="GLA80214.1"/>
    <property type="molecule type" value="Genomic_DNA"/>
</dbReference>
<feature type="compositionally biased region" description="Polar residues" evidence="2">
    <location>
        <begin position="808"/>
        <end position="821"/>
    </location>
</feature>
<dbReference type="Gene3D" id="1.10.287.1490">
    <property type="match status" value="1"/>
</dbReference>
<evidence type="ECO:0000256" key="2">
    <source>
        <dbReference type="SAM" id="MobiDB-lite"/>
    </source>
</evidence>
<proteinExistence type="inferred from homology"/>
<reference evidence="4" key="1">
    <citation type="submission" date="2022-07" db="EMBL/GenBank/DDBJ databases">
        <title>Taxonomy of Aspergillus series Nigri: significant species reduction supported by multi-species coalescent approaches.</title>
        <authorList>
            <person name="Bian C."/>
            <person name="Kusuya Y."/>
            <person name="Sklenar F."/>
            <person name="D'hooge E."/>
            <person name="Yaguchi T."/>
            <person name="Takahashi H."/>
            <person name="Hubka V."/>
        </authorList>
    </citation>
    <scope>NUCLEOTIDE SEQUENCE</scope>
    <source>
        <strain evidence="4">IFM 56815</strain>
    </source>
</reference>
<sequence>MVYYYTSKVVDPSAFIYVGKDKFENEDLITHGLEKDVWYRHPCAFHVDNLSSAHVYLRLREGETWDNIPQQLLEDCAQLTKANSIEGNKKDNITVIYTPWSNLMKDGSMATGQVSFHNPKMVRKVLVRQRENPIVNRLNKTRIEKFPDLKAEKDEYLKKKQKEERKVREEQRSREKQERREREQLKWQKDHAYDDLMSEENVQASNNQDRDPDFLDDFIGRSLAAYPVRRRGGGSAYLSESCGRRKQSPCASDVDSYGPYLITTRKPVRRSDHRSSPRTKRLPPRKSEEEKCPKVRLLIAPPYVSPNFRRSFVLTIDHCQPGAKQKNKKKNKGAAKPKELDERPESSSNKESHQTSEAMQHTGDTNTEKNVENTDDEIAGNENGIESTIGSTKEATGDPESSVAHDTAETEEDANKSGGPDIQQSNERLEALVRDRDTLRAEVTDMRKSLEEIQTKHHADMEALQERLDDAESKKEHAETQFQKLLERVNTIKSQLGERLREDAEEIAQARSRIEELEEQNSTLQEETQHKSTELEQLSQANSEMSKELSTLRDRTSLSQQNWLKEKEELLEQENYLQSEFEQAKEAMHNWEVLAMEERSVRESLGEKVVDLEEQLATVKDAYEKTAAERDSQLATVDGLQRALQEIQTARKKELRELVESSDAQLEELKQALQGAEEKASKADKALQDAQTELERVRPFEKEVKEKNLLIGKLRHEAVTLNDHLTKALRFLKKGKPEDNVDRHIVTNHLLHFLALDRSDPKKFQILQLIAALLGWSDEQREQAGLARPGASSTSSKLRVPSTPVHRTPSSQTLATEFLDNGNSNKESLAELWSNFLEQESQSAEQLPPKP</sequence>
<accession>A0A9W6AFU3</accession>
<dbReference type="InterPro" id="IPR039730">
    <property type="entry name" value="Jlp2/Ccd25"/>
</dbReference>
<dbReference type="InterPro" id="IPR000237">
    <property type="entry name" value="GRIP_dom"/>
</dbReference>
<dbReference type="PANTHER" id="PTHR13049:SF2">
    <property type="entry name" value="COILED-COIL DOMAIN-CONTAINING PROTEIN 25"/>
    <property type="match status" value="1"/>
</dbReference>
<feature type="compositionally biased region" description="Polar residues" evidence="2">
    <location>
        <begin position="384"/>
        <end position="394"/>
    </location>
</feature>
<organism evidence="4 5">
    <name type="scientific">Aspergillus tubingensis</name>
    <dbReference type="NCBI Taxonomy" id="5068"/>
    <lineage>
        <taxon>Eukaryota</taxon>
        <taxon>Fungi</taxon>
        <taxon>Dikarya</taxon>
        <taxon>Ascomycota</taxon>
        <taxon>Pezizomycotina</taxon>
        <taxon>Eurotiomycetes</taxon>
        <taxon>Eurotiomycetidae</taxon>
        <taxon>Eurotiales</taxon>
        <taxon>Aspergillaceae</taxon>
        <taxon>Aspergillus</taxon>
        <taxon>Aspergillus subgen. Circumdati</taxon>
    </lineage>
</organism>
<feature type="compositionally biased region" description="Basic and acidic residues" evidence="2">
    <location>
        <begin position="336"/>
        <end position="354"/>
    </location>
</feature>
<feature type="region of interest" description="Disordered" evidence="2">
    <location>
        <begin position="452"/>
        <end position="476"/>
    </location>
</feature>
<feature type="compositionally biased region" description="Basic and acidic residues" evidence="2">
    <location>
        <begin position="427"/>
        <end position="436"/>
    </location>
</feature>
<comment type="caution">
    <text evidence="4">The sequence shown here is derived from an EMBL/GenBank/DDBJ whole genome shotgun (WGS) entry which is preliminary data.</text>
</comment>
<feature type="compositionally biased region" description="Basic and acidic residues" evidence="2">
    <location>
        <begin position="545"/>
        <end position="554"/>
    </location>
</feature>
<dbReference type="InterPro" id="IPR019459">
    <property type="entry name" value="GRAB"/>
</dbReference>
<dbReference type="Proteomes" id="UP001144157">
    <property type="component" value="Unassembled WGS sequence"/>
</dbReference>
<comment type="similarity">
    <text evidence="1">Belongs to the CCDC25 family.</text>
</comment>
<feature type="compositionally biased region" description="Basic and acidic residues" evidence="2">
    <location>
        <begin position="160"/>
        <end position="194"/>
    </location>
</feature>
<feature type="region of interest" description="Disordered" evidence="2">
    <location>
        <begin position="319"/>
        <end position="436"/>
    </location>
</feature>
<evidence type="ECO:0000313" key="5">
    <source>
        <dbReference type="Proteomes" id="UP001144157"/>
    </source>
</evidence>
<dbReference type="Pfam" id="PF05670">
    <property type="entry name" value="NFACT-R_1"/>
    <property type="match status" value="1"/>
</dbReference>
<evidence type="ECO:0000313" key="4">
    <source>
        <dbReference type="EMBL" id="GLA80214.1"/>
    </source>
</evidence>
<evidence type="ECO:0000259" key="3">
    <source>
        <dbReference type="PROSITE" id="PS50913"/>
    </source>
</evidence>
<feature type="compositionally biased region" description="Polar residues" evidence="2">
    <location>
        <begin position="355"/>
        <end position="365"/>
    </location>
</feature>
<feature type="region of interest" description="Disordered" evidence="2">
    <location>
        <begin position="234"/>
        <end position="293"/>
    </location>
</feature>
<feature type="region of interest" description="Disordered" evidence="2">
    <location>
        <begin position="784"/>
        <end position="821"/>
    </location>
</feature>
<gene>
    <name evidence="4" type="ORF">AtubIFM56815_001022</name>
</gene>
<feature type="compositionally biased region" description="Polar residues" evidence="2">
    <location>
        <begin position="535"/>
        <end position="544"/>
    </location>
</feature>
<dbReference type="PANTHER" id="PTHR13049">
    <property type="entry name" value="DUF814-RELATED"/>
    <property type="match status" value="1"/>
</dbReference>
<evidence type="ECO:0000256" key="1">
    <source>
        <dbReference type="ARBA" id="ARBA00008998"/>
    </source>
</evidence>
<dbReference type="PROSITE" id="PS50913">
    <property type="entry name" value="GRIP"/>
    <property type="match status" value="1"/>
</dbReference>
<name>A0A9W6AFU3_ASPTU</name>
<dbReference type="AlphaFoldDB" id="A0A9W6AFU3"/>